<evidence type="ECO:0000313" key="8">
    <source>
        <dbReference type="EMBL" id="SHJ33014.1"/>
    </source>
</evidence>
<accession>A0A1M6IEW8</accession>
<evidence type="ECO:0000259" key="7">
    <source>
        <dbReference type="Pfam" id="PF01370"/>
    </source>
</evidence>
<protein>
    <recommendedName>
        <fullName evidence="3">UDP-glucose 4-epimerase</fullName>
    </recommendedName>
    <alternativeName>
        <fullName evidence="6">Galactowaldenase</fullName>
    </alternativeName>
    <alternativeName>
        <fullName evidence="5">UDP-galactose 4-epimerase</fullName>
    </alternativeName>
</protein>
<evidence type="ECO:0000256" key="4">
    <source>
        <dbReference type="ARBA" id="ARBA00023144"/>
    </source>
</evidence>
<dbReference type="InterPro" id="IPR001509">
    <property type="entry name" value="Epimerase_deHydtase"/>
</dbReference>
<comment type="similarity">
    <text evidence="2">Belongs to the NAD(P)-dependent epimerase/dehydratase family.</text>
</comment>
<dbReference type="PANTHER" id="PTHR43725:SF53">
    <property type="entry name" value="UDP-ARABINOSE 4-EPIMERASE 1"/>
    <property type="match status" value="1"/>
</dbReference>
<dbReference type="STRING" id="1121432.SAMN02745219_02310"/>
<dbReference type="Proteomes" id="UP000184529">
    <property type="component" value="Unassembled WGS sequence"/>
</dbReference>
<comment type="pathway">
    <text evidence="1">Carbohydrate metabolism; galactose metabolism.</text>
</comment>
<reference evidence="9" key="1">
    <citation type="submission" date="2016-11" db="EMBL/GenBank/DDBJ databases">
        <authorList>
            <person name="Varghese N."/>
            <person name="Submissions S."/>
        </authorList>
    </citation>
    <scope>NUCLEOTIDE SEQUENCE [LARGE SCALE GENOMIC DNA]</scope>
    <source>
        <strain evidence="9">DSM 16057</strain>
    </source>
</reference>
<evidence type="ECO:0000256" key="3">
    <source>
        <dbReference type="ARBA" id="ARBA00018569"/>
    </source>
</evidence>
<evidence type="ECO:0000256" key="6">
    <source>
        <dbReference type="ARBA" id="ARBA00033067"/>
    </source>
</evidence>
<evidence type="ECO:0000256" key="2">
    <source>
        <dbReference type="ARBA" id="ARBA00007637"/>
    </source>
</evidence>
<dbReference type="SUPFAM" id="SSF51735">
    <property type="entry name" value="NAD(P)-binding Rossmann-fold domains"/>
    <property type="match status" value="1"/>
</dbReference>
<dbReference type="PANTHER" id="PTHR43725">
    <property type="entry name" value="UDP-GLUCOSE 4-EPIMERASE"/>
    <property type="match status" value="1"/>
</dbReference>
<name>A0A1M6IEW8_9FIRM</name>
<gene>
    <name evidence="8" type="ORF">SAMN02745219_02310</name>
</gene>
<dbReference type="Pfam" id="PF01370">
    <property type="entry name" value="Epimerase"/>
    <property type="match status" value="1"/>
</dbReference>
<evidence type="ECO:0000256" key="1">
    <source>
        <dbReference type="ARBA" id="ARBA00004947"/>
    </source>
</evidence>
<dbReference type="GO" id="GO:0006012">
    <property type="term" value="P:galactose metabolic process"/>
    <property type="evidence" value="ECO:0007669"/>
    <property type="project" value="UniProtKB-KW"/>
</dbReference>
<dbReference type="InterPro" id="IPR036291">
    <property type="entry name" value="NAD(P)-bd_dom_sf"/>
</dbReference>
<organism evidence="8 9">
    <name type="scientific">Desulfofundulus thermosubterraneus DSM 16057</name>
    <dbReference type="NCBI Taxonomy" id="1121432"/>
    <lineage>
        <taxon>Bacteria</taxon>
        <taxon>Bacillati</taxon>
        <taxon>Bacillota</taxon>
        <taxon>Clostridia</taxon>
        <taxon>Eubacteriales</taxon>
        <taxon>Peptococcaceae</taxon>
        <taxon>Desulfofundulus</taxon>
    </lineage>
</organism>
<evidence type="ECO:0000313" key="9">
    <source>
        <dbReference type="Proteomes" id="UP000184529"/>
    </source>
</evidence>
<dbReference type="EMBL" id="FQZM01000028">
    <property type="protein sequence ID" value="SHJ33014.1"/>
    <property type="molecule type" value="Genomic_DNA"/>
</dbReference>
<dbReference type="Gene3D" id="3.40.50.720">
    <property type="entry name" value="NAD(P)-binding Rossmann-like Domain"/>
    <property type="match status" value="1"/>
</dbReference>
<keyword evidence="9" id="KW-1185">Reference proteome</keyword>
<feature type="domain" description="NAD-dependent epimerase/dehydratase" evidence="7">
    <location>
        <begin position="3"/>
        <end position="39"/>
    </location>
</feature>
<dbReference type="AlphaFoldDB" id="A0A1M6IEW8"/>
<keyword evidence="4" id="KW-0119">Carbohydrate metabolism</keyword>
<sequence>MRALVTGGAGYIGSHTIKELLQAGYKVTVLDNLSRGHRAGGKRFLLHKSSDK</sequence>
<proteinExistence type="inferred from homology"/>
<evidence type="ECO:0000256" key="5">
    <source>
        <dbReference type="ARBA" id="ARBA00031367"/>
    </source>
</evidence>
<keyword evidence="4" id="KW-0299">Galactose metabolism</keyword>